<comment type="subcellular location">
    <subcellularLocation>
        <location evidence="1">Secreted</location>
    </subcellularLocation>
</comment>
<evidence type="ECO:0000256" key="1">
    <source>
        <dbReference type="ARBA" id="ARBA00004613"/>
    </source>
</evidence>
<dbReference type="AlphaFoldDB" id="A0A3N1XS80"/>
<reference evidence="4 5" key="1">
    <citation type="submission" date="2018-11" db="EMBL/GenBank/DDBJ databases">
        <title>Genomic Encyclopedia of Type Strains, Phase IV (KMG-IV): sequencing the most valuable type-strain genomes for metagenomic binning, comparative biology and taxonomic classification.</title>
        <authorList>
            <person name="Goeker M."/>
        </authorList>
    </citation>
    <scope>NUCLEOTIDE SEQUENCE [LARGE SCALE GENOMIC DNA]</scope>
    <source>
        <strain evidence="4 5">DSM 100275</strain>
    </source>
</reference>
<dbReference type="RefSeq" id="WP_123401929.1">
    <property type="nucleotide sequence ID" value="NZ_RJVI01000003.1"/>
</dbReference>
<comment type="caution">
    <text evidence="4">The sequence shown here is derived from an EMBL/GenBank/DDBJ whole genome shotgun (WGS) entry which is preliminary data.</text>
</comment>
<dbReference type="PROSITE" id="PS51677">
    <property type="entry name" value="NODB"/>
    <property type="match status" value="1"/>
</dbReference>
<feature type="domain" description="NodB homology" evidence="3">
    <location>
        <begin position="80"/>
        <end position="350"/>
    </location>
</feature>
<dbReference type="InterPro" id="IPR011330">
    <property type="entry name" value="Glyco_hydro/deAcase_b/a-brl"/>
</dbReference>
<proteinExistence type="predicted"/>
<dbReference type="Pfam" id="PF01522">
    <property type="entry name" value="Polysacc_deac_1"/>
    <property type="match status" value="1"/>
</dbReference>
<dbReference type="CDD" id="cd10973">
    <property type="entry name" value="CE4_DAC_u4_5s"/>
    <property type="match status" value="1"/>
</dbReference>
<dbReference type="OrthoDB" id="9814639at2"/>
<sequence>MMQAARRALLALLLIVSPGAVADGVILLYHRFGEDRFPATSIGLGAFEAQLEHLAEGGYRVVPLAEIADAVRTGRPVPDRTVAITVDDAYRSVFDAAWPRLRARGWPFTVFVATDPVDRGLPGFMTWGQMREMAAAGVAFANHGRSHDSLLRRPGEDEAAWRARVRAELLGAQARLEAELGVRERLFAYPYGEFDAALAGLVRGLGFVAFGQHSGPVGRWSDPRALPRFPVGSAGVGGDEFRLKVAARALPVARAEPWDPRVPQGSNPPRLRLVLAPVAGPDPARLACYAGGQGAIPVRHLGGRAFEVVARAPLPPGRARYTCTAPGADGRWYWYSHPWIIPPAPSGPPG</sequence>
<keyword evidence="5" id="KW-1185">Reference proteome</keyword>
<gene>
    <name evidence="4" type="ORF">EDC57_2180</name>
</gene>
<dbReference type="GO" id="GO:0005576">
    <property type="term" value="C:extracellular region"/>
    <property type="evidence" value="ECO:0007669"/>
    <property type="project" value="UniProtKB-SubCell"/>
</dbReference>
<dbReference type="InterPro" id="IPR002509">
    <property type="entry name" value="NODB_dom"/>
</dbReference>
<name>A0A3N1XS80_9GAMM</name>
<dbReference type="Proteomes" id="UP000276634">
    <property type="component" value="Unassembled WGS sequence"/>
</dbReference>
<keyword evidence="2" id="KW-0732">Signal</keyword>
<evidence type="ECO:0000313" key="4">
    <source>
        <dbReference type="EMBL" id="ROR29510.1"/>
    </source>
</evidence>
<dbReference type="Gene3D" id="3.20.20.370">
    <property type="entry name" value="Glycoside hydrolase/deacetylase"/>
    <property type="match status" value="1"/>
</dbReference>
<evidence type="ECO:0000256" key="2">
    <source>
        <dbReference type="ARBA" id="ARBA00022729"/>
    </source>
</evidence>
<organism evidence="4 5">
    <name type="scientific">Inmirania thermothiophila</name>
    <dbReference type="NCBI Taxonomy" id="1750597"/>
    <lineage>
        <taxon>Bacteria</taxon>
        <taxon>Pseudomonadati</taxon>
        <taxon>Pseudomonadota</taxon>
        <taxon>Gammaproteobacteria</taxon>
        <taxon>Chromatiales</taxon>
        <taxon>Ectothiorhodospiraceae</taxon>
        <taxon>Inmirania</taxon>
    </lineage>
</organism>
<evidence type="ECO:0000259" key="3">
    <source>
        <dbReference type="PROSITE" id="PS51677"/>
    </source>
</evidence>
<protein>
    <submittedName>
        <fullName evidence="4">Polysaccharide deacetylase</fullName>
    </submittedName>
</protein>
<dbReference type="PANTHER" id="PTHR34216:SF3">
    <property type="entry name" value="POLY-BETA-1,6-N-ACETYL-D-GLUCOSAMINE N-DEACETYLASE"/>
    <property type="match status" value="1"/>
</dbReference>
<evidence type="ECO:0000313" key="5">
    <source>
        <dbReference type="Proteomes" id="UP000276634"/>
    </source>
</evidence>
<dbReference type="SUPFAM" id="SSF88713">
    <property type="entry name" value="Glycoside hydrolase/deacetylase"/>
    <property type="match status" value="1"/>
</dbReference>
<dbReference type="EMBL" id="RJVI01000003">
    <property type="protein sequence ID" value="ROR29510.1"/>
    <property type="molecule type" value="Genomic_DNA"/>
</dbReference>
<dbReference type="GO" id="GO:0005975">
    <property type="term" value="P:carbohydrate metabolic process"/>
    <property type="evidence" value="ECO:0007669"/>
    <property type="project" value="InterPro"/>
</dbReference>
<dbReference type="InterPro" id="IPR051398">
    <property type="entry name" value="Polysacch_Deacetylase"/>
</dbReference>
<accession>A0A3N1XS80</accession>
<dbReference type="PANTHER" id="PTHR34216">
    <property type="match status" value="1"/>
</dbReference>
<dbReference type="GO" id="GO:0016810">
    <property type="term" value="F:hydrolase activity, acting on carbon-nitrogen (but not peptide) bonds"/>
    <property type="evidence" value="ECO:0007669"/>
    <property type="project" value="InterPro"/>
</dbReference>